<feature type="transmembrane region" description="Helical" evidence="6">
    <location>
        <begin position="395"/>
        <end position="417"/>
    </location>
</feature>
<evidence type="ECO:0000256" key="2">
    <source>
        <dbReference type="ARBA" id="ARBA00022692"/>
    </source>
</evidence>
<evidence type="ECO:0000256" key="3">
    <source>
        <dbReference type="ARBA" id="ARBA00022989"/>
    </source>
</evidence>
<dbReference type="Proteomes" id="UP000515160">
    <property type="component" value="Chromosome 2L"/>
</dbReference>
<feature type="transmembrane region" description="Helical" evidence="6">
    <location>
        <begin position="596"/>
        <end position="617"/>
    </location>
</feature>
<proteinExistence type="predicted"/>
<comment type="subcellular location">
    <subcellularLocation>
        <location evidence="1">Membrane</location>
        <topology evidence="1">Multi-pass membrane protein</topology>
    </subcellularLocation>
</comment>
<keyword evidence="2 6" id="KW-0812">Transmembrane</keyword>
<dbReference type="GeneID" id="117564935"/>
<dbReference type="OrthoDB" id="10037534at2759"/>
<evidence type="ECO:0000256" key="5">
    <source>
        <dbReference type="ARBA" id="ARBA00023157"/>
    </source>
</evidence>
<organism evidence="9 10">
    <name type="scientific">Drosophila albomicans</name>
    <name type="common">Fruit fly</name>
    <dbReference type="NCBI Taxonomy" id="7291"/>
    <lineage>
        <taxon>Eukaryota</taxon>
        <taxon>Metazoa</taxon>
        <taxon>Ecdysozoa</taxon>
        <taxon>Arthropoda</taxon>
        <taxon>Hexapoda</taxon>
        <taxon>Insecta</taxon>
        <taxon>Pterygota</taxon>
        <taxon>Neoptera</taxon>
        <taxon>Endopterygota</taxon>
        <taxon>Diptera</taxon>
        <taxon>Brachycera</taxon>
        <taxon>Muscomorpha</taxon>
        <taxon>Ephydroidea</taxon>
        <taxon>Drosophilidae</taxon>
        <taxon>Drosophila</taxon>
    </lineage>
</organism>
<evidence type="ECO:0000256" key="4">
    <source>
        <dbReference type="ARBA" id="ARBA00023136"/>
    </source>
</evidence>
<evidence type="ECO:0000313" key="10">
    <source>
        <dbReference type="RefSeq" id="XP_034099780.1"/>
    </source>
</evidence>
<keyword evidence="5" id="KW-1015">Disulfide bond</keyword>
<protein>
    <submittedName>
        <fullName evidence="10">Adhesion G-protein coupled receptor G2-like</fullName>
    </submittedName>
</protein>
<dbReference type="GO" id="GO:0004930">
    <property type="term" value="F:G protein-coupled receptor activity"/>
    <property type="evidence" value="ECO:0007669"/>
    <property type="project" value="InterPro"/>
</dbReference>
<dbReference type="Gene3D" id="2.60.220.50">
    <property type="match status" value="1"/>
</dbReference>
<gene>
    <name evidence="10" type="primary">LOC117564935</name>
</gene>
<dbReference type="PROSITE" id="PS50261">
    <property type="entry name" value="G_PROTEIN_RECEP_F2_4"/>
    <property type="match status" value="1"/>
</dbReference>
<evidence type="ECO:0000256" key="1">
    <source>
        <dbReference type="ARBA" id="ARBA00004141"/>
    </source>
</evidence>
<dbReference type="InterPro" id="IPR017981">
    <property type="entry name" value="GPCR_2-like_7TM"/>
</dbReference>
<dbReference type="RefSeq" id="XP_034099780.1">
    <property type="nucleotide sequence ID" value="XM_034243889.2"/>
</dbReference>
<keyword evidence="9" id="KW-1185">Reference proteome</keyword>
<dbReference type="InterPro" id="IPR053066">
    <property type="entry name" value="ADGR_G7"/>
</dbReference>
<dbReference type="PANTHER" id="PTHR47767:SF1">
    <property type="entry name" value="ADHESION G PROTEIN-COUPLED RECEPTOR G7"/>
    <property type="match status" value="1"/>
</dbReference>
<reference evidence="10" key="1">
    <citation type="submission" date="2025-08" db="UniProtKB">
        <authorList>
            <consortium name="RefSeq"/>
        </authorList>
    </citation>
    <scope>IDENTIFICATION</scope>
    <source>
        <strain evidence="10">15112-1751.03</strain>
        <tissue evidence="10">Whole Adult</tissue>
    </source>
</reference>
<feature type="transmembrane region" description="Helical" evidence="6">
    <location>
        <begin position="461"/>
        <end position="485"/>
    </location>
</feature>
<dbReference type="InterPro" id="IPR057244">
    <property type="entry name" value="GAIN_B"/>
</dbReference>
<feature type="transmembrane region" description="Helical" evidence="6">
    <location>
        <begin position="429"/>
        <end position="449"/>
    </location>
</feature>
<dbReference type="Pfam" id="PF00002">
    <property type="entry name" value="7tm_2"/>
    <property type="match status" value="1"/>
</dbReference>
<evidence type="ECO:0000313" key="9">
    <source>
        <dbReference type="Proteomes" id="UP000515160"/>
    </source>
</evidence>
<accession>A0A6P8WP46</accession>
<sequence>MGHLCVDQNGLPVMRRCLGHNKWEELVNITCQFEMEANELSQRLNKLKLELNEELPALDETYRNNVVYNTSQLLGNAKHKIQPVDVVNVNKIIDAVTKEKTKQNDAESSAIIGLYDLLMDTDSTVLELSARLNTTNNLLYNFEGYMDKLGPHLHDLKSCKPQNALVNITNLVDMRVAKGLQILVSQKLSVFYIFPDCNQYTGIAIYDRAAPNRLNCFHHYYWYRLLYANESVDNLKAEPGLQTATFLSHELWQSLKSAGATYLIFKIYANNAFFIEKLPPEKRSSLQSHVLSISIPQVMKDLPRQLVFLLRNLKQAQVLKESPQLNYYCGYWDYVGWQTNGVTTRQNNASQDEDAIVVCHTNHLTQFGLLVGSSFKQLPVQADAMQLHHECILDMVTAVGCGLSLFGLMAIWLTAMLSDRWRSQHATKLLLNLSLAMTLLFGMLLLVYINEWVLRFAFNVHRVACIALGATLQYLVLLLFTWMLLIGYLQYRRHVTVLMVRSEHVVLRMATIAWLVPLLPTLLLLFLDHKSYAPIPYRPRDIATVCYPSGTGLIYSILLPIGSVLIINSCVLCRIIHSVSRLRHRNRQLVWQQLNLFMLLFSQLGLTWIFGICSYFRLGLVFNYLFCIMGTVQGFILFVYFILLETKARNVWLKLLTGRRQVQSTT</sequence>
<keyword evidence="3 6" id="KW-1133">Transmembrane helix</keyword>
<dbReference type="InterPro" id="IPR000832">
    <property type="entry name" value="GPCR_2_secretin-like"/>
</dbReference>
<dbReference type="PROSITE" id="PS50221">
    <property type="entry name" value="GAIN_B"/>
    <property type="match status" value="1"/>
</dbReference>
<evidence type="ECO:0000256" key="6">
    <source>
        <dbReference type="SAM" id="Phobius"/>
    </source>
</evidence>
<dbReference type="Gene3D" id="1.20.1070.10">
    <property type="entry name" value="Rhodopsin 7-helix transmembrane proteins"/>
    <property type="match status" value="1"/>
</dbReference>
<evidence type="ECO:0000259" key="7">
    <source>
        <dbReference type="PROSITE" id="PS50221"/>
    </source>
</evidence>
<dbReference type="GO" id="GO:0016020">
    <property type="term" value="C:membrane"/>
    <property type="evidence" value="ECO:0007669"/>
    <property type="project" value="UniProtKB-SubCell"/>
</dbReference>
<feature type="transmembrane region" description="Helical" evidence="6">
    <location>
        <begin position="505"/>
        <end position="527"/>
    </location>
</feature>
<evidence type="ECO:0000259" key="8">
    <source>
        <dbReference type="PROSITE" id="PS50261"/>
    </source>
</evidence>
<keyword evidence="4 6" id="KW-0472">Membrane</keyword>
<name>A0A6P8WP46_DROAB</name>
<feature type="transmembrane region" description="Helical" evidence="6">
    <location>
        <begin position="553"/>
        <end position="576"/>
    </location>
</feature>
<dbReference type="AlphaFoldDB" id="A0A6P8WP46"/>
<dbReference type="GO" id="GO:0007166">
    <property type="term" value="P:cell surface receptor signaling pathway"/>
    <property type="evidence" value="ECO:0007669"/>
    <property type="project" value="InterPro"/>
</dbReference>
<dbReference type="CDD" id="cd15040">
    <property type="entry name" value="7tmB2_Adhesion"/>
    <property type="match status" value="1"/>
</dbReference>
<dbReference type="InterPro" id="IPR046338">
    <property type="entry name" value="GAIN_dom_sf"/>
</dbReference>
<feature type="domain" description="GAIN-B" evidence="7">
    <location>
        <begin position="224"/>
        <end position="377"/>
    </location>
</feature>
<feature type="domain" description="G-protein coupled receptors family 2 profile 2" evidence="8">
    <location>
        <begin position="393"/>
        <end position="645"/>
    </location>
</feature>
<feature type="transmembrane region" description="Helical" evidence="6">
    <location>
        <begin position="623"/>
        <end position="644"/>
    </location>
</feature>
<dbReference type="PANTHER" id="PTHR47767">
    <property type="entry name" value="ADHESION G PROTEIN-COUPLED RECEPTOR G7"/>
    <property type="match status" value="1"/>
</dbReference>